<evidence type="ECO:0000313" key="5">
    <source>
        <dbReference type="Proteomes" id="UP000095280"/>
    </source>
</evidence>
<dbReference type="GO" id="GO:0005634">
    <property type="term" value="C:nucleus"/>
    <property type="evidence" value="ECO:0007669"/>
    <property type="project" value="UniProtKB-SubCell"/>
</dbReference>
<dbReference type="AlphaFoldDB" id="A0A1I8FMJ8"/>
<feature type="domain" description="RFTS" evidence="4">
    <location>
        <begin position="1"/>
        <end position="107"/>
    </location>
</feature>
<evidence type="ECO:0000259" key="4">
    <source>
        <dbReference type="Pfam" id="PF12047"/>
    </source>
</evidence>
<name>A0A1I8FMJ8_9PLAT</name>
<dbReference type="Pfam" id="PF12047">
    <property type="entry name" value="DNMT1-RFD"/>
    <property type="match status" value="1"/>
</dbReference>
<evidence type="ECO:0000256" key="1">
    <source>
        <dbReference type="ARBA" id="ARBA00004123"/>
    </source>
</evidence>
<evidence type="ECO:0000256" key="2">
    <source>
        <dbReference type="ARBA" id="ARBA00023242"/>
    </source>
</evidence>
<evidence type="ECO:0000313" key="6">
    <source>
        <dbReference type="WBParaSite" id="maker-unitig_41065-snap-gene-0.3-mRNA-1"/>
    </source>
</evidence>
<dbReference type="Gene3D" id="1.10.10.2230">
    <property type="match status" value="1"/>
</dbReference>
<evidence type="ECO:0000256" key="3">
    <source>
        <dbReference type="SAM" id="MobiDB-lite"/>
    </source>
</evidence>
<dbReference type="WBParaSite" id="maker-unitig_41065-snap-gene-0.3-mRNA-1">
    <property type="protein sequence ID" value="maker-unitig_41065-snap-gene-0.3-mRNA-1"/>
    <property type="gene ID" value="maker-unitig_41065-snap-gene-0.3"/>
</dbReference>
<organism evidence="5 6">
    <name type="scientific">Macrostomum lignano</name>
    <dbReference type="NCBI Taxonomy" id="282301"/>
    <lineage>
        <taxon>Eukaryota</taxon>
        <taxon>Metazoa</taxon>
        <taxon>Spiralia</taxon>
        <taxon>Lophotrochozoa</taxon>
        <taxon>Platyhelminthes</taxon>
        <taxon>Rhabditophora</taxon>
        <taxon>Macrostomorpha</taxon>
        <taxon>Macrostomida</taxon>
        <taxon>Macrostomidae</taxon>
        <taxon>Macrostomum</taxon>
    </lineage>
</organism>
<comment type="subcellular location">
    <subcellularLocation>
        <location evidence="1">Nucleus</location>
    </subcellularLocation>
</comment>
<protein>
    <submittedName>
        <fullName evidence="6">DNMT1-RFD domain-containing protein</fullName>
    </submittedName>
</protein>
<feature type="region of interest" description="Disordered" evidence="3">
    <location>
        <begin position="152"/>
        <end position="191"/>
    </location>
</feature>
<dbReference type="InterPro" id="IPR022702">
    <property type="entry name" value="Cytosine_MeTrfase1_RFD"/>
</dbReference>
<keyword evidence="5" id="KW-1185">Reference proteome</keyword>
<dbReference type="Proteomes" id="UP000095280">
    <property type="component" value="Unplaced"/>
</dbReference>
<accession>A0A1I8FMJ8</accession>
<sequence length="191" mass="21111">NVELYFSGLLVPVYAAVEDEEAAGSTDGGLLSDGPIDEWWLSGFDGGQRAIVGFSTVYGEYILAKPHSEYRFLMESALEKIHLTKRVTECLLDDSRKEEAVEYEELLGVAPMRFKSHASFLIEQVRAMDDEEGTELMRQPCMQTLVELGRTQRRCRQRRSRPGKCRSTDRTPGSQVSSAGAASATLGVIAG</sequence>
<keyword evidence="2" id="KW-0539">Nucleus</keyword>
<feature type="compositionally biased region" description="Basic residues" evidence="3">
    <location>
        <begin position="152"/>
        <end position="164"/>
    </location>
</feature>
<feature type="compositionally biased region" description="Low complexity" evidence="3">
    <location>
        <begin position="173"/>
        <end position="184"/>
    </location>
</feature>
<reference evidence="6" key="1">
    <citation type="submission" date="2016-11" db="UniProtKB">
        <authorList>
            <consortium name="WormBaseParasite"/>
        </authorList>
    </citation>
    <scope>IDENTIFICATION</scope>
</reference>
<proteinExistence type="predicted"/>